<keyword evidence="3" id="KW-0808">Transferase</keyword>
<name>A0A653AHD2_UNCDX</name>
<dbReference type="PRINTS" id="PR00095">
    <property type="entry name" value="ANTSNTHASEI"/>
</dbReference>
<dbReference type="PANTHER" id="PTHR11236:SF50">
    <property type="entry name" value="AMINODEOXYCHORISMATE SYNTHASE COMPONENT 1"/>
    <property type="match status" value="1"/>
</dbReference>
<dbReference type="GO" id="GO:0046820">
    <property type="term" value="F:4-amino-4-deoxychorismate synthase activity"/>
    <property type="evidence" value="ECO:0007669"/>
    <property type="project" value="UniProtKB-EC"/>
</dbReference>
<dbReference type="Gene3D" id="3.60.120.10">
    <property type="entry name" value="Anthranilate synthase"/>
    <property type="match status" value="1"/>
</dbReference>
<dbReference type="Pfam" id="PF00425">
    <property type="entry name" value="Chorismate_bind"/>
    <property type="match status" value="1"/>
</dbReference>
<keyword evidence="3" id="KW-0032">Aminotransferase</keyword>
<dbReference type="AlphaFoldDB" id="A0A653AHD2"/>
<organism evidence="3">
    <name type="scientific">Uncultured Desulfatiglans sp</name>
    <dbReference type="NCBI Taxonomy" id="1748965"/>
    <lineage>
        <taxon>Bacteria</taxon>
        <taxon>Pseudomonadati</taxon>
        <taxon>Thermodesulfobacteriota</taxon>
        <taxon>Desulfobacteria</taxon>
        <taxon>Desulfatiglandales</taxon>
        <taxon>Desulfatiglandaceae</taxon>
        <taxon>Desulfatiglans</taxon>
        <taxon>environmental samples</taxon>
    </lineage>
</organism>
<evidence type="ECO:0000313" key="3">
    <source>
        <dbReference type="EMBL" id="VBB47492.1"/>
    </source>
</evidence>
<dbReference type="InterPro" id="IPR019999">
    <property type="entry name" value="Anth_synth_I-like"/>
</dbReference>
<dbReference type="InterPro" id="IPR005801">
    <property type="entry name" value="ADC_synthase"/>
</dbReference>
<dbReference type="SUPFAM" id="SSF56322">
    <property type="entry name" value="ADC synthase"/>
    <property type="match status" value="1"/>
</dbReference>
<dbReference type="GO" id="GO:0000162">
    <property type="term" value="P:L-tryptophan biosynthetic process"/>
    <property type="evidence" value="ECO:0007669"/>
    <property type="project" value="TreeGrafter"/>
</dbReference>
<dbReference type="InterPro" id="IPR006805">
    <property type="entry name" value="Anth_synth_I_N"/>
</dbReference>
<dbReference type="PANTHER" id="PTHR11236">
    <property type="entry name" value="AMINOBENZOATE/ANTHRANILATE SYNTHASE"/>
    <property type="match status" value="1"/>
</dbReference>
<protein>
    <submittedName>
        <fullName evidence="3">Aminodeoxychorismate synthase, subunit I</fullName>
        <ecNumber evidence="3">2.6.1.85</ecNumber>
    </submittedName>
</protein>
<dbReference type="EC" id="2.6.1.85" evidence="3"/>
<dbReference type="EMBL" id="UPXX01000032">
    <property type="protein sequence ID" value="VBB47492.1"/>
    <property type="molecule type" value="Genomic_DNA"/>
</dbReference>
<evidence type="ECO:0000259" key="1">
    <source>
        <dbReference type="Pfam" id="PF00425"/>
    </source>
</evidence>
<reference evidence="3" key="1">
    <citation type="submission" date="2018-07" db="EMBL/GenBank/DDBJ databases">
        <authorList>
            <consortium name="Genoscope - CEA"/>
            <person name="William W."/>
        </authorList>
    </citation>
    <scope>NUCLEOTIDE SEQUENCE</scope>
    <source>
        <strain evidence="3">IK1</strain>
    </source>
</reference>
<feature type="domain" description="Chorismate-utilising enzyme C-terminal" evidence="1">
    <location>
        <begin position="202"/>
        <end position="455"/>
    </location>
</feature>
<gene>
    <name evidence="3" type="ORF">TRIP_B50333</name>
</gene>
<feature type="domain" description="Anthranilate synthase component I N-terminal" evidence="2">
    <location>
        <begin position="31"/>
        <end position="157"/>
    </location>
</feature>
<proteinExistence type="predicted"/>
<dbReference type="InterPro" id="IPR015890">
    <property type="entry name" value="Chorismate_C"/>
</dbReference>
<evidence type="ECO:0000259" key="2">
    <source>
        <dbReference type="Pfam" id="PF04715"/>
    </source>
</evidence>
<accession>A0A653AHD2</accession>
<sequence length="471" mass="52298">MKPSLAISCQAPLKLLKNEILCENASDSVFLETARGLAGMPGCCVLLSGGDLDCSRYSLIAWDPFLTFKAKGETITFETAFGARQKQGNPLECLDHLLWRLKSDFNLPAAPFGGGAVGYLAYELKNRIETLPQTARDDLGLPDLYLTFPSRVLTHDRSLGILRYLVLSPGNRQDLDGNPLLRRVLRPGPSPNARRAESNFTPEQYRTAVSAIREHIAAGDVYQVNLSQRFSFPLQGDPFALWERLFARNPAPFYAYLNAGDHQVLCTSMERFLFRQGDTIETRPIKGTRPRGGSPAEDGRLRRELQESAKDDAELSMIVDLLRNDLGRVCQPRTIRVLSHKRVEAYRNVFHLVSTVAGKAIPDLTHAGLLRAAFPGGSITGCPKIRAMEIIDELEPCVRHVYTGCIGYLGLHRNLDLNIAIRTAIVHQGICRFSVGGGIVYDSDPKMEYLETLHKAGTLFEVHRQLAGRTI</sequence>
<dbReference type="Pfam" id="PF04715">
    <property type="entry name" value="Anth_synt_I_N"/>
    <property type="match status" value="1"/>
</dbReference>